<feature type="transmembrane region" description="Helical" evidence="5">
    <location>
        <begin position="316"/>
        <end position="335"/>
    </location>
</feature>
<sequence>MLAATAILMLDIAVVNTALPTLQADLDTDLHMLKWVLDAYTLALASVVLTAGSLADRYGRRKLFALGVTVFTASSAAAAASGSIELLIAARAVQGIGAALMFAVSLALLSHAFRTPQERTGAFAAYGATIGASFALGPFVGGLLTEVAGWEWVFLVNVPIGIVVLVICLTRLAESRDPNPPKIDIPGQITLVGGLFALVYGLLNAAEEGWGSSPVVAALAAAAGLLAAFIYIEATSSAPMVPLGMFRNPRFAGAQLAAMAISAGLFSTFIYIMIFLQDVKGYSPMEAGLVLVPGTMVNLFCAAGTAKLAGKVQPGVLIAGGLGLASLGMVISALLISPDMSWLELQIGFIVSMAGTGLFNPAVSAVALDVPERVAGLATGIHDTARQAGVAVGIAALGTLVSTGDIAGSLQDVMYAGAAIGAVGAFAALFLFRPRPGTPVGALAPEAA</sequence>
<evidence type="ECO:0000256" key="2">
    <source>
        <dbReference type="ARBA" id="ARBA00022692"/>
    </source>
</evidence>
<dbReference type="PANTHER" id="PTHR42718">
    <property type="entry name" value="MAJOR FACILITATOR SUPERFAMILY MULTIDRUG TRANSPORTER MFSC"/>
    <property type="match status" value="1"/>
</dbReference>
<keyword evidence="4 5" id="KW-0472">Membrane</keyword>
<evidence type="ECO:0000313" key="8">
    <source>
        <dbReference type="Proteomes" id="UP000278962"/>
    </source>
</evidence>
<dbReference type="PANTHER" id="PTHR42718:SF49">
    <property type="entry name" value="EXPORT PROTEIN"/>
    <property type="match status" value="1"/>
</dbReference>
<reference evidence="7 8" key="1">
    <citation type="submission" date="2018-10" db="EMBL/GenBank/DDBJ databases">
        <title>Genomic Encyclopedia of Archaeal and Bacterial Type Strains, Phase II (KMG-II): from individual species to whole genera.</title>
        <authorList>
            <person name="Goeker M."/>
        </authorList>
    </citation>
    <scope>NUCLEOTIDE SEQUENCE [LARGE SCALE GENOMIC DNA]</scope>
    <source>
        <strain evidence="7 8">DSM 14954</strain>
    </source>
</reference>
<feature type="transmembrane region" description="Helical" evidence="5">
    <location>
        <begin position="288"/>
        <end position="309"/>
    </location>
</feature>
<dbReference type="AlphaFoldDB" id="A0A660L9J6"/>
<accession>A0A660L9J6</accession>
<feature type="transmembrane region" description="Helical" evidence="5">
    <location>
        <begin position="253"/>
        <end position="276"/>
    </location>
</feature>
<feature type="transmembrane region" description="Helical" evidence="5">
    <location>
        <begin position="215"/>
        <end position="232"/>
    </location>
</feature>
<gene>
    <name evidence="7" type="ORF">C8N24_0872</name>
</gene>
<feature type="transmembrane region" description="Helical" evidence="5">
    <location>
        <begin position="185"/>
        <end position="203"/>
    </location>
</feature>
<dbReference type="GO" id="GO:0005886">
    <property type="term" value="C:plasma membrane"/>
    <property type="evidence" value="ECO:0007669"/>
    <property type="project" value="UniProtKB-SubCell"/>
</dbReference>
<feature type="transmembrane region" description="Helical" evidence="5">
    <location>
        <begin position="88"/>
        <end position="109"/>
    </location>
</feature>
<dbReference type="PROSITE" id="PS50850">
    <property type="entry name" value="MFS"/>
    <property type="match status" value="1"/>
</dbReference>
<dbReference type="CDD" id="cd17321">
    <property type="entry name" value="MFS_MMR_MDR_like"/>
    <property type="match status" value="1"/>
</dbReference>
<evidence type="ECO:0000256" key="5">
    <source>
        <dbReference type="SAM" id="Phobius"/>
    </source>
</evidence>
<dbReference type="Proteomes" id="UP000278962">
    <property type="component" value="Unassembled WGS sequence"/>
</dbReference>
<comment type="subcellular location">
    <subcellularLocation>
        <location evidence="1">Cell membrane</location>
        <topology evidence="1">Multi-pass membrane protein</topology>
    </subcellularLocation>
</comment>
<evidence type="ECO:0000256" key="1">
    <source>
        <dbReference type="ARBA" id="ARBA00004651"/>
    </source>
</evidence>
<dbReference type="InterPro" id="IPR011701">
    <property type="entry name" value="MFS"/>
</dbReference>
<dbReference type="Gene3D" id="1.20.1720.10">
    <property type="entry name" value="Multidrug resistance protein D"/>
    <property type="match status" value="1"/>
</dbReference>
<name>A0A660L9J6_9ACTN</name>
<feature type="transmembrane region" description="Helical" evidence="5">
    <location>
        <begin position="152"/>
        <end position="173"/>
    </location>
</feature>
<keyword evidence="3 5" id="KW-1133">Transmembrane helix</keyword>
<evidence type="ECO:0000313" key="7">
    <source>
        <dbReference type="EMBL" id="RKQ91056.1"/>
    </source>
</evidence>
<feature type="transmembrane region" description="Helical" evidence="5">
    <location>
        <begin position="347"/>
        <end position="368"/>
    </location>
</feature>
<keyword evidence="8" id="KW-1185">Reference proteome</keyword>
<evidence type="ECO:0000256" key="3">
    <source>
        <dbReference type="ARBA" id="ARBA00022989"/>
    </source>
</evidence>
<feature type="transmembrane region" description="Helical" evidence="5">
    <location>
        <begin position="413"/>
        <end position="432"/>
    </location>
</feature>
<dbReference type="SUPFAM" id="SSF103473">
    <property type="entry name" value="MFS general substrate transporter"/>
    <property type="match status" value="1"/>
</dbReference>
<dbReference type="Pfam" id="PF07690">
    <property type="entry name" value="MFS_1"/>
    <property type="match status" value="1"/>
</dbReference>
<dbReference type="EMBL" id="RBIL01000001">
    <property type="protein sequence ID" value="RKQ91056.1"/>
    <property type="molecule type" value="Genomic_DNA"/>
</dbReference>
<proteinExistence type="predicted"/>
<keyword evidence="2 5" id="KW-0812">Transmembrane</keyword>
<dbReference type="Gene3D" id="1.20.1250.20">
    <property type="entry name" value="MFS general substrate transporter like domains"/>
    <property type="match status" value="1"/>
</dbReference>
<evidence type="ECO:0000259" key="6">
    <source>
        <dbReference type="PROSITE" id="PS50850"/>
    </source>
</evidence>
<feature type="transmembrane region" description="Helical" evidence="5">
    <location>
        <begin position="33"/>
        <end position="51"/>
    </location>
</feature>
<evidence type="ECO:0000256" key="4">
    <source>
        <dbReference type="ARBA" id="ARBA00023136"/>
    </source>
</evidence>
<dbReference type="InterPro" id="IPR036259">
    <property type="entry name" value="MFS_trans_sf"/>
</dbReference>
<dbReference type="InterPro" id="IPR020846">
    <property type="entry name" value="MFS_dom"/>
</dbReference>
<feature type="transmembrane region" description="Helical" evidence="5">
    <location>
        <begin position="63"/>
        <end position="82"/>
    </location>
</feature>
<protein>
    <submittedName>
        <fullName evidence="7">EmrB/QacA subfamily drug resistance transporter</fullName>
    </submittedName>
</protein>
<dbReference type="GO" id="GO:0022857">
    <property type="term" value="F:transmembrane transporter activity"/>
    <property type="evidence" value="ECO:0007669"/>
    <property type="project" value="InterPro"/>
</dbReference>
<organism evidence="7 8">
    <name type="scientific">Solirubrobacter pauli</name>
    <dbReference type="NCBI Taxonomy" id="166793"/>
    <lineage>
        <taxon>Bacteria</taxon>
        <taxon>Bacillati</taxon>
        <taxon>Actinomycetota</taxon>
        <taxon>Thermoleophilia</taxon>
        <taxon>Solirubrobacterales</taxon>
        <taxon>Solirubrobacteraceae</taxon>
        <taxon>Solirubrobacter</taxon>
    </lineage>
</organism>
<feature type="domain" description="Major facilitator superfamily (MFS) profile" evidence="6">
    <location>
        <begin position="1"/>
        <end position="436"/>
    </location>
</feature>
<feature type="transmembrane region" description="Helical" evidence="5">
    <location>
        <begin position="121"/>
        <end position="140"/>
    </location>
</feature>
<feature type="transmembrane region" description="Helical" evidence="5">
    <location>
        <begin position="388"/>
        <end position="407"/>
    </location>
</feature>
<comment type="caution">
    <text evidence="7">The sequence shown here is derived from an EMBL/GenBank/DDBJ whole genome shotgun (WGS) entry which is preliminary data.</text>
</comment>
<dbReference type="RefSeq" id="WP_170178837.1">
    <property type="nucleotide sequence ID" value="NZ_RBIL01000001.1"/>
</dbReference>